<protein>
    <recommendedName>
        <fullName evidence="1">Methyltransferase type 11 domain-containing protein</fullName>
    </recommendedName>
</protein>
<dbReference type="InterPro" id="IPR052356">
    <property type="entry name" value="Thiol_S-MT"/>
</dbReference>
<dbReference type="InterPro" id="IPR029063">
    <property type="entry name" value="SAM-dependent_MTases_sf"/>
</dbReference>
<dbReference type="SUPFAM" id="SSF53335">
    <property type="entry name" value="S-adenosyl-L-methionine-dependent methyltransferases"/>
    <property type="match status" value="1"/>
</dbReference>
<dbReference type="Proteomes" id="UP000291116">
    <property type="component" value="Unassembled WGS sequence"/>
</dbReference>
<evidence type="ECO:0000259" key="1">
    <source>
        <dbReference type="Pfam" id="PF08241"/>
    </source>
</evidence>
<dbReference type="CDD" id="cd02440">
    <property type="entry name" value="AdoMet_MTases"/>
    <property type="match status" value="1"/>
</dbReference>
<keyword evidence="3" id="KW-1185">Reference proteome</keyword>
<gene>
    <name evidence="2" type="ORF">PSNMU_V1.4_AUG-EV-PASAV3_0037640</name>
</gene>
<name>A0A448Z4I8_9STRA</name>
<dbReference type="AlphaFoldDB" id="A0A448Z4I8"/>
<reference evidence="2 3" key="1">
    <citation type="submission" date="2019-01" db="EMBL/GenBank/DDBJ databases">
        <authorList>
            <person name="Ferrante I. M."/>
        </authorList>
    </citation>
    <scope>NUCLEOTIDE SEQUENCE [LARGE SCALE GENOMIC DNA]</scope>
    <source>
        <strain evidence="2 3">B856</strain>
    </source>
</reference>
<evidence type="ECO:0000313" key="2">
    <source>
        <dbReference type="EMBL" id="VEU36986.1"/>
    </source>
</evidence>
<dbReference type="OrthoDB" id="40925at2759"/>
<dbReference type="PANTHER" id="PTHR45036">
    <property type="entry name" value="METHYLTRANSFERASE LIKE 7B"/>
    <property type="match status" value="1"/>
</dbReference>
<dbReference type="InterPro" id="IPR013216">
    <property type="entry name" value="Methyltransf_11"/>
</dbReference>
<dbReference type="Pfam" id="PF08241">
    <property type="entry name" value="Methyltransf_11"/>
    <property type="match status" value="1"/>
</dbReference>
<sequence length="324" mass="35784">MRGRSILVFAGTLLSHFTSKGNLFSDAFSLDPLKNKDPTASSSSGFSRRQWFKIPIALGGATIYGKLLSGAVKKVARGDLEYPTAHEDRIKDTIRIAAIASIPAVPSKNENDVVTRLERPLRILEVGCGKDCRIIRRNLYDDAFFDLASSGITKIELTGVDILSPSTEAIHSAKDVLSQRVESSKLDISFDYVKGSLMTGLDFDDGFFDCVICSLTLCSVDDQVGALTEIKRVLRQKGGSFGYVEHVAVNGDEPYRLLEFQQELFDGLQQLVADNCHLHRFTEDNIYRIFGVSEGTSTAIARDRFLVDEMWPISCQTSGVIKLL</sequence>
<proteinExistence type="predicted"/>
<dbReference type="EMBL" id="CAACVS010000112">
    <property type="protein sequence ID" value="VEU36986.1"/>
    <property type="molecule type" value="Genomic_DNA"/>
</dbReference>
<accession>A0A448Z4I8</accession>
<dbReference type="PANTHER" id="PTHR45036:SF1">
    <property type="entry name" value="METHYLTRANSFERASE LIKE 7A"/>
    <property type="match status" value="1"/>
</dbReference>
<organism evidence="2 3">
    <name type="scientific">Pseudo-nitzschia multistriata</name>
    <dbReference type="NCBI Taxonomy" id="183589"/>
    <lineage>
        <taxon>Eukaryota</taxon>
        <taxon>Sar</taxon>
        <taxon>Stramenopiles</taxon>
        <taxon>Ochrophyta</taxon>
        <taxon>Bacillariophyta</taxon>
        <taxon>Bacillariophyceae</taxon>
        <taxon>Bacillariophycidae</taxon>
        <taxon>Bacillariales</taxon>
        <taxon>Bacillariaceae</taxon>
        <taxon>Pseudo-nitzschia</taxon>
    </lineage>
</organism>
<dbReference type="GO" id="GO:0008757">
    <property type="term" value="F:S-adenosylmethionine-dependent methyltransferase activity"/>
    <property type="evidence" value="ECO:0007669"/>
    <property type="project" value="InterPro"/>
</dbReference>
<dbReference type="Gene3D" id="3.40.50.150">
    <property type="entry name" value="Vaccinia Virus protein VP39"/>
    <property type="match status" value="1"/>
</dbReference>
<evidence type="ECO:0000313" key="3">
    <source>
        <dbReference type="Proteomes" id="UP000291116"/>
    </source>
</evidence>
<feature type="domain" description="Methyltransferase type 11" evidence="1">
    <location>
        <begin position="155"/>
        <end position="238"/>
    </location>
</feature>